<reference evidence="3 4" key="1">
    <citation type="submission" date="2022-12" db="EMBL/GenBank/DDBJ databases">
        <title>Chromosome-level genome assembly of true bugs.</title>
        <authorList>
            <person name="Ma L."/>
            <person name="Li H."/>
        </authorList>
    </citation>
    <scope>NUCLEOTIDE SEQUENCE [LARGE SCALE GENOMIC DNA]</scope>
    <source>
        <strain evidence="3">Lab_2022b</strain>
    </source>
</reference>
<keyword evidence="2" id="KW-0732">Signal</keyword>
<protein>
    <submittedName>
        <fullName evidence="3">Uncharacterized protein</fullName>
    </submittedName>
</protein>
<feature type="transmembrane region" description="Helical" evidence="1">
    <location>
        <begin position="126"/>
        <end position="150"/>
    </location>
</feature>
<organism evidence="3 4">
    <name type="scientific">Rhynocoris fuscipes</name>
    <dbReference type="NCBI Taxonomy" id="488301"/>
    <lineage>
        <taxon>Eukaryota</taxon>
        <taxon>Metazoa</taxon>
        <taxon>Ecdysozoa</taxon>
        <taxon>Arthropoda</taxon>
        <taxon>Hexapoda</taxon>
        <taxon>Insecta</taxon>
        <taxon>Pterygota</taxon>
        <taxon>Neoptera</taxon>
        <taxon>Paraneoptera</taxon>
        <taxon>Hemiptera</taxon>
        <taxon>Heteroptera</taxon>
        <taxon>Panheteroptera</taxon>
        <taxon>Cimicomorpha</taxon>
        <taxon>Reduviidae</taxon>
        <taxon>Harpactorinae</taxon>
        <taxon>Harpactorini</taxon>
        <taxon>Rhynocoris</taxon>
    </lineage>
</organism>
<evidence type="ECO:0000313" key="3">
    <source>
        <dbReference type="EMBL" id="KAK9504339.1"/>
    </source>
</evidence>
<gene>
    <name evidence="3" type="ORF">O3M35_010694</name>
</gene>
<comment type="caution">
    <text evidence="3">The sequence shown here is derived from an EMBL/GenBank/DDBJ whole genome shotgun (WGS) entry which is preliminary data.</text>
</comment>
<keyword evidence="1" id="KW-0472">Membrane</keyword>
<accession>A0AAW1D6Z1</accession>
<evidence type="ECO:0000256" key="1">
    <source>
        <dbReference type="SAM" id="Phobius"/>
    </source>
</evidence>
<dbReference type="AlphaFoldDB" id="A0AAW1D6Z1"/>
<feature type="signal peptide" evidence="2">
    <location>
        <begin position="1"/>
        <end position="20"/>
    </location>
</feature>
<keyword evidence="1" id="KW-1133">Transmembrane helix</keyword>
<dbReference type="PANTHER" id="PTHR46953">
    <property type="entry name" value="G-PROTEIN COUPLED RECEPTOR MTH-LIKE 1-RELATED"/>
    <property type="match status" value="1"/>
</dbReference>
<proteinExistence type="predicted"/>
<evidence type="ECO:0000313" key="4">
    <source>
        <dbReference type="Proteomes" id="UP001461498"/>
    </source>
</evidence>
<dbReference type="PANTHER" id="PTHR46953:SF1">
    <property type="entry name" value="G-PROTEIN COUPLED RECEPTOR MTH-LIKE 1-RELATED"/>
    <property type="match status" value="1"/>
</dbReference>
<dbReference type="Proteomes" id="UP001461498">
    <property type="component" value="Unassembled WGS sequence"/>
</dbReference>
<name>A0AAW1D6Z1_9HEMI</name>
<feature type="transmembrane region" description="Helical" evidence="1">
    <location>
        <begin position="162"/>
        <end position="183"/>
    </location>
</feature>
<feature type="chain" id="PRO_5043317952" evidence="2">
    <location>
        <begin position="21"/>
        <end position="200"/>
    </location>
</feature>
<keyword evidence="1" id="KW-0812">Transmembrane</keyword>
<dbReference type="Gene3D" id="1.20.1070.10">
    <property type="entry name" value="Rhodopsin 7-helix transmembrane proteins"/>
    <property type="match status" value="1"/>
</dbReference>
<keyword evidence="4" id="KW-1185">Reference proteome</keyword>
<evidence type="ECO:0000256" key="2">
    <source>
        <dbReference type="SAM" id="SignalP"/>
    </source>
</evidence>
<sequence length="200" mass="23181">MNLIIYLYFFISIILSSCYCFNIPKCCSNNESFNSFGNCVYTNVTFILPNEFENKSDIIEANRKPTCTGYLLTPDKNYTINDNGQLITYYGEIFNTDRYCIEFISNLFDTVLPFLCFKEVNDETALVIYSSGYFISAIFITFTLIIYSFVPQLRTFQGKLMLSYLCTILIAFMCTGIVQTVYIKDDLLCQIISKIIYYFV</sequence>
<dbReference type="EMBL" id="JAPXFL010000007">
    <property type="protein sequence ID" value="KAK9504339.1"/>
    <property type="molecule type" value="Genomic_DNA"/>
</dbReference>
<dbReference type="InterPro" id="IPR052808">
    <property type="entry name" value="GPCR_Mth-like"/>
</dbReference>